<feature type="compositionally biased region" description="Basic and acidic residues" evidence="2">
    <location>
        <begin position="153"/>
        <end position="163"/>
    </location>
</feature>
<dbReference type="GO" id="GO:0030136">
    <property type="term" value="C:clathrin-coated vesicle"/>
    <property type="evidence" value="ECO:0007669"/>
    <property type="project" value="TreeGrafter"/>
</dbReference>
<sequence>MRIVILLDEFPDRHADSNPARCFVPRAPCGHVTVVTSLAGGWWRFFDTGSRRDPFFGGMTLEDEDDDGDEAEDSGYPFGNPPTFNFGFSFGPSQNPFKESFGFEGLFQDFNELFADFESLNVQIPELHSIESPPQRPEGYGAKTLRDSMLKYPDSHLPKEQHPLPRIPANPGVPRLPRRIPWDDYSFRIPQTDSKEDRDLDSEVSSKGLDAFLGPSGPKSSSYFQSVSVSRVTKADGTTEERRTVTDGHGKRTTSVTVRRGDQILSSTTENPSQGALFGDQLDAARDHLHESFDISDSQTLLRRILQRWFSQ</sequence>
<organism evidence="3 4">
    <name type="scientific">Pelobates cultripes</name>
    <name type="common">Western spadefoot toad</name>
    <dbReference type="NCBI Taxonomy" id="61616"/>
    <lineage>
        <taxon>Eukaryota</taxon>
        <taxon>Metazoa</taxon>
        <taxon>Chordata</taxon>
        <taxon>Craniata</taxon>
        <taxon>Vertebrata</taxon>
        <taxon>Euteleostomi</taxon>
        <taxon>Amphibia</taxon>
        <taxon>Batrachia</taxon>
        <taxon>Anura</taxon>
        <taxon>Pelobatoidea</taxon>
        <taxon>Pelobatidae</taxon>
        <taxon>Pelobates</taxon>
    </lineage>
</organism>
<evidence type="ECO:0008006" key="5">
    <source>
        <dbReference type="Google" id="ProtNLM"/>
    </source>
</evidence>
<keyword evidence="4" id="KW-1185">Reference proteome</keyword>
<evidence type="ECO:0000313" key="3">
    <source>
        <dbReference type="EMBL" id="CAH2327316.1"/>
    </source>
</evidence>
<accession>A0AAD1THI7</accession>
<reference evidence="3" key="1">
    <citation type="submission" date="2022-03" db="EMBL/GenBank/DDBJ databases">
        <authorList>
            <person name="Alioto T."/>
            <person name="Alioto T."/>
            <person name="Gomez Garrido J."/>
        </authorList>
    </citation>
    <scope>NUCLEOTIDE SEQUENCE</scope>
</reference>
<proteinExistence type="predicted"/>
<dbReference type="AlphaFoldDB" id="A0AAD1THI7"/>
<dbReference type="PIRSF" id="PIRSF037634">
    <property type="entry name" value="HS1-associating_X-1"/>
    <property type="match status" value="1"/>
</dbReference>
<name>A0AAD1THI7_PELCU</name>
<evidence type="ECO:0000256" key="1">
    <source>
        <dbReference type="PIRSR" id="PIRSR037634-1"/>
    </source>
</evidence>
<dbReference type="GO" id="GO:0043066">
    <property type="term" value="P:negative regulation of apoptotic process"/>
    <property type="evidence" value="ECO:0007669"/>
    <property type="project" value="InterPro"/>
</dbReference>
<dbReference type="InterPro" id="IPR017248">
    <property type="entry name" value="HAX-1"/>
</dbReference>
<feature type="site" description="Cleavage; by caspase-3" evidence="1">
    <location>
        <begin position="147"/>
        <end position="148"/>
    </location>
</feature>
<evidence type="ECO:0000313" key="4">
    <source>
        <dbReference type="Proteomes" id="UP001295444"/>
    </source>
</evidence>
<dbReference type="GO" id="GO:0030833">
    <property type="term" value="P:regulation of actin filament polymerization"/>
    <property type="evidence" value="ECO:0007669"/>
    <property type="project" value="TreeGrafter"/>
</dbReference>
<feature type="compositionally biased region" description="Basic and acidic residues" evidence="2">
    <location>
        <begin position="233"/>
        <end position="250"/>
    </location>
</feature>
<dbReference type="GO" id="GO:0015629">
    <property type="term" value="C:actin cytoskeleton"/>
    <property type="evidence" value="ECO:0007669"/>
    <property type="project" value="TreeGrafter"/>
</dbReference>
<dbReference type="PANTHER" id="PTHR14938">
    <property type="entry name" value="HCLS1-ASSOCIATED PROTEIN X-1"/>
    <property type="match status" value="1"/>
</dbReference>
<gene>
    <name evidence="3" type="ORF">PECUL_23A043432</name>
</gene>
<evidence type="ECO:0000256" key="2">
    <source>
        <dbReference type="SAM" id="MobiDB-lite"/>
    </source>
</evidence>
<feature type="region of interest" description="Disordered" evidence="2">
    <location>
        <begin position="153"/>
        <end position="175"/>
    </location>
</feature>
<dbReference type="GO" id="GO:0016324">
    <property type="term" value="C:apical plasma membrane"/>
    <property type="evidence" value="ECO:0007669"/>
    <property type="project" value="TreeGrafter"/>
</dbReference>
<dbReference type="Proteomes" id="UP001295444">
    <property type="component" value="Chromosome 13"/>
</dbReference>
<dbReference type="GO" id="GO:0005739">
    <property type="term" value="C:mitochondrion"/>
    <property type="evidence" value="ECO:0007669"/>
    <property type="project" value="TreeGrafter"/>
</dbReference>
<dbReference type="GO" id="GO:0016529">
    <property type="term" value="C:sarcoplasmic reticulum"/>
    <property type="evidence" value="ECO:0007669"/>
    <property type="project" value="TreeGrafter"/>
</dbReference>
<feature type="region of interest" description="Disordered" evidence="2">
    <location>
        <begin position="209"/>
        <end position="254"/>
    </location>
</feature>
<dbReference type="EMBL" id="OW240924">
    <property type="protein sequence ID" value="CAH2327316.1"/>
    <property type="molecule type" value="Genomic_DNA"/>
</dbReference>
<feature type="compositionally biased region" description="Low complexity" evidence="2">
    <location>
        <begin position="220"/>
        <end position="232"/>
    </location>
</feature>
<dbReference type="PANTHER" id="PTHR14938:SF2">
    <property type="entry name" value="HCLS1-ASSOCIATED PROTEIN X-1"/>
    <property type="match status" value="1"/>
</dbReference>
<protein>
    <recommendedName>
        <fullName evidence="5">HCLS1 associated protein X-1</fullName>
    </recommendedName>
</protein>